<evidence type="ECO:0000256" key="1">
    <source>
        <dbReference type="SAM" id="MobiDB-lite"/>
    </source>
</evidence>
<dbReference type="SUPFAM" id="SSF49265">
    <property type="entry name" value="Fibronectin type III"/>
    <property type="match status" value="1"/>
</dbReference>
<organism evidence="4 5">
    <name type="scientific">Suricata suricatta</name>
    <name type="common">Meerkat</name>
    <dbReference type="NCBI Taxonomy" id="37032"/>
    <lineage>
        <taxon>Eukaryota</taxon>
        <taxon>Metazoa</taxon>
        <taxon>Chordata</taxon>
        <taxon>Craniata</taxon>
        <taxon>Vertebrata</taxon>
        <taxon>Euteleostomi</taxon>
        <taxon>Mammalia</taxon>
        <taxon>Eutheria</taxon>
        <taxon>Laurasiatheria</taxon>
        <taxon>Carnivora</taxon>
        <taxon>Feliformia</taxon>
        <taxon>Herpestidae</taxon>
        <taxon>Suricata</taxon>
    </lineage>
</organism>
<evidence type="ECO:0000259" key="2">
    <source>
        <dbReference type="Pfam" id="PF21604"/>
    </source>
</evidence>
<dbReference type="InterPro" id="IPR048648">
    <property type="entry name" value="CRLF2-like_D2"/>
</dbReference>
<evidence type="ECO:0000259" key="3">
    <source>
        <dbReference type="Pfam" id="PF21605"/>
    </source>
</evidence>
<proteinExistence type="predicted"/>
<reference evidence="4" key="2">
    <citation type="submission" date="2025-09" db="UniProtKB">
        <authorList>
            <consortium name="Ensembl"/>
        </authorList>
    </citation>
    <scope>IDENTIFICATION</scope>
</reference>
<sequence>MSETPDCPCIAERPRETRRGIVDHGARGGPRGPHQARPPSPETPDGVPHKHREPRTRTSLLLGGSPVCLFFPEGALQVQIINFNFEAVQVTWNRSEPPSGTNLTFFYTLSSDADGKQCPHYILQDDRTAGCVLEARKDEILCFSVGDGAAVLVQKCEWISAYLKPSSPRALTFRWHREAVTVSCSELPYKRLLYEVQFKSTFDTEWQVSAVTRVAARVTQNPHWSLRQTHGETQRRVLTFILRNFSWDHRESPVRDHKLQNICVIEYVGTSKDS</sequence>
<dbReference type="Proteomes" id="UP000472268">
    <property type="component" value="Unplaced"/>
</dbReference>
<dbReference type="InterPro" id="IPR048651">
    <property type="entry name" value="CRLF2-like_D1"/>
</dbReference>
<accession>A0A673VS85</accession>
<feature type="region of interest" description="Disordered" evidence="1">
    <location>
        <begin position="1"/>
        <end position="55"/>
    </location>
</feature>
<reference evidence="4" key="1">
    <citation type="submission" date="2025-08" db="UniProtKB">
        <authorList>
            <consortium name="Ensembl"/>
        </authorList>
    </citation>
    <scope>IDENTIFICATION</scope>
</reference>
<feature type="compositionally biased region" description="Basic and acidic residues" evidence="1">
    <location>
        <begin position="12"/>
        <end position="26"/>
    </location>
</feature>
<keyword evidence="5" id="KW-1185">Reference proteome</keyword>
<dbReference type="Ensembl" id="ENSSSUT00005041334.1">
    <property type="protein sequence ID" value="ENSSSUP00005036306.1"/>
    <property type="gene ID" value="ENSSSUG00005023209.1"/>
</dbReference>
<protein>
    <recommendedName>
        <fullName evidence="6">Cytokine receptor like factor 2</fullName>
    </recommendedName>
</protein>
<evidence type="ECO:0000313" key="4">
    <source>
        <dbReference type="Ensembl" id="ENSSSUP00005036306.1"/>
    </source>
</evidence>
<evidence type="ECO:0000313" key="5">
    <source>
        <dbReference type="Proteomes" id="UP000472268"/>
    </source>
</evidence>
<name>A0A673VS85_SURSU</name>
<evidence type="ECO:0008006" key="6">
    <source>
        <dbReference type="Google" id="ProtNLM"/>
    </source>
</evidence>
<dbReference type="AlphaFoldDB" id="A0A673VS85"/>
<dbReference type="Pfam" id="PF21605">
    <property type="entry name" value="CRLF2-like_D2"/>
    <property type="match status" value="1"/>
</dbReference>
<dbReference type="InterPro" id="IPR036116">
    <property type="entry name" value="FN3_sf"/>
</dbReference>
<feature type="domain" description="Cytokine receptor-like factor 2-like D2" evidence="3">
    <location>
        <begin position="165"/>
        <end position="210"/>
    </location>
</feature>
<feature type="domain" description="Cytokine receptor-like factor 2-like D1" evidence="2">
    <location>
        <begin position="82"/>
        <end position="133"/>
    </location>
</feature>
<dbReference type="Gene3D" id="2.60.40.10">
    <property type="entry name" value="Immunoglobulins"/>
    <property type="match status" value="2"/>
</dbReference>
<dbReference type="Pfam" id="PF21604">
    <property type="entry name" value="CRLF2_D1"/>
    <property type="match status" value="1"/>
</dbReference>
<dbReference type="InterPro" id="IPR013783">
    <property type="entry name" value="Ig-like_fold"/>
</dbReference>